<keyword evidence="3" id="KW-1185">Reference proteome</keyword>
<dbReference type="EMBL" id="MBPK01000032">
    <property type="protein sequence ID" value="PKT81031.1"/>
    <property type="molecule type" value="Genomic_DNA"/>
</dbReference>
<feature type="domain" description="Flagellar protein FlgJ N-terminal" evidence="1">
    <location>
        <begin position="47"/>
        <end position="93"/>
    </location>
</feature>
<evidence type="ECO:0000259" key="1">
    <source>
        <dbReference type="Pfam" id="PF10135"/>
    </source>
</evidence>
<dbReference type="OrthoDB" id="5324665at2"/>
<protein>
    <submittedName>
        <fullName evidence="2">Rod binding protein</fullName>
    </submittedName>
</protein>
<dbReference type="STRING" id="556267.HWAG_00287"/>
<reference evidence="2 3" key="1">
    <citation type="submission" date="2016-07" db="EMBL/GenBank/DDBJ databases">
        <title>Detection of Helicobacter winghamensis from caecal content of red fox (Vulpes vulpes).</title>
        <authorList>
            <person name="Zanoni R.G."/>
            <person name="Florio D."/>
            <person name="Caffara M."/>
            <person name="Renzi M."/>
            <person name="Parisi A."/>
            <person name="Pasquali F."/>
            <person name="Manfreda G."/>
        </authorList>
    </citation>
    <scope>NUCLEOTIDE SEQUENCE [LARGE SCALE GENOMIC DNA]</scope>
    <source>
        <strain evidence="2 3">295_13</strain>
    </source>
</reference>
<proteinExistence type="predicted"/>
<name>A0A2N3PJ08_9HELI</name>
<comment type="caution">
    <text evidence="2">The sequence shown here is derived from an EMBL/GenBank/DDBJ whole genome shotgun (WGS) entry which is preliminary data.</text>
</comment>
<sequence>MQIDFNGISGYSKELLDAAKSTPTIQKTDDDSRLREQTDAFEALILKQMLDISLKMDDTLYPKAPGHDIYESMYRDTLSESLSGSFGFSDLLFDYLKDLQGKQGIKA</sequence>
<dbReference type="Proteomes" id="UP000233350">
    <property type="component" value="Unassembled WGS sequence"/>
</dbReference>
<dbReference type="Pfam" id="PF10135">
    <property type="entry name" value="Rod-binding"/>
    <property type="match status" value="1"/>
</dbReference>
<dbReference type="AlphaFoldDB" id="A0A2N3PJ08"/>
<evidence type="ECO:0000313" key="2">
    <source>
        <dbReference type="EMBL" id="PKT81031.1"/>
    </source>
</evidence>
<gene>
    <name evidence="2" type="ORF">BCM31_04400</name>
</gene>
<dbReference type="RefSeq" id="WP_101313100.1">
    <property type="nucleotide sequence ID" value="NZ_CALJBS010000069.1"/>
</dbReference>
<evidence type="ECO:0000313" key="3">
    <source>
        <dbReference type="Proteomes" id="UP000233350"/>
    </source>
</evidence>
<accession>A0A2N3PJ08</accession>
<organism evidence="2 3">
    <name type="scientific">Helicobacter winghamensis</name>
    <dbReference type="NCBI Taxonomy" id="157268"/>
    <lineage>
        <taxon>Bacteria</taxon>
        <taxon>Pseudomonadati</taxon>
        <taxon>Campylobacterota</taxon>
        <taxon>Epsilonproteobacteria</taxon>
        <taxon>Campylobacterales</taxon>
        <taxon>Helicobacteraceae</taxon>
        <taxon>Helicobacter</taxon>
    </lineage>
</organism>
<dbReference type="InterPro" id="IPR019301">
    <property type="entry name" value="Flagellar_prot_FlgJ_N"/>
</dbReference>